<evidence type="ECO:0000256" key="3">
    <source>
        <dbReference type="ARBA" id="ARBA00022490"/>
    </source>
</evidence>
<dbReference type="InterPro" id="IPR007259">
    <property type="entry name" value="GCP"/>
</dbReference>
<keyword evidence="10" id="KW-1185">Reference proteome</keyword>
<name>A0A1Y1VCP7_9FUNG</name>
<reference evidence="9 10" key="2">
    <citation type="submission" date="2016-08" db="EMBL/GenBank/DDBJ databases">
        <title>Pervasive Adenine N6-methylation of Active Genes in Fungi.</title>
        <authorList>
            <consortium name="DOE Joint Genome Institute"/>
            <person name="Mondo S.J."/>
            <person name="Dannebaum R.O."/>
            <person name="Kuo R.C."/>
            <person name="Labutti K."/>
            <person name="Haridas S."/>
            <person name="Kuo A."/>
            <person name="Salamov A."/>
            <person name="Ahrendt S.R."/>
            <person name="Lipzen A."/>
            <person name="Sullivan W."/>
            <person name="Andreopoulos W.B."/>
            <person name="Clum A."/>
            <person name="Lindquist E."/>
            <person name="Daum C."/>
            <person name="Ramamoorthy G.K."/>
            <person name="Gryganskyi A."/>
            <person name="Culley D."/>
            <person name="Magnuson J.K."/>
            <person name="James T.Y."/>
            <person name="O'Malley M.A."/>
            <person name="Stajich J.E."/>
            <person name="Spatafora J.W."/>
            <person name="Visel A."/>
            <person name="Grigoriev I.V."/>
        </authorList>
    </citation>
    <scope>NUCLEOTIDE SEQUENCE [LARGE SCALE GENOMIC DNA]</scope>
    <source>
        <strain evidence="10">finn</strain>
    </source>
</reference>
<evidence type="ECO:0000259" key="8">
    <source>
        <dbReference type="Pfam" id="PF17681"/>
    </source>
</evidence>
<comment type="caution">
    <text evidence="9">The sequence shown here is derived from an EMBL/GenBank/DDBJ whole genome shotgun (WGS) entry which is preliminary data.</text>
</comment>
<feature type="region of interest" description="Disordered" evidence="6">
    <location>
        <begin position="1463"/>
        <end position="1552"/>
    </location>
</feature>
<feature type="domain" description="Gamma tubulin complex component C-terminal" evidence="7">
    <location>
        <begin position="1583"/>
        <end position="1661"/>
    </location>
</feature>
<keyword evidence="4" id="KW-0493">Microtubule</keyword>
<organism evidence="9 10">
    <name type="scientific">Piromyces finnis</name>
    <dbReference type="NCBI Taxonomy" id="1754191"/>
    <lineage>
        <taxon>Eukaryota</taxon>
        <taxon>Fungi</taxon>
        <taxon>Fungi incertae sedis</taxon>
        <taxon>Chytridiomycota</taxon>
        <taxon>Chytridiomycota incertae sedis</taxon>
        <taxon>Neocallimastigomycetes</taxon>
        <taxon>Neocallimastigales</taxon>
        <taxon>Neocallimastigaceae</taxon>
        <taxon>Piromyces</taxon>
    </lineage>
</organism>
<dbReference type="GO" id="GO:0051225">
    <property type="term" value="P:spindle assembly"/>
    <property type="evidence" value="ECO:0007669"/>
    <property type="project" value="TreeGrafter"/>
</dbReference>
<evidence type="ECO:0000256" key="2">
    <source>
        <dbReference type="ARBA" id="ARBA00010337"/>
    </source>
</evidence>
<feature type="domain" description="Gamma tubulin complex component C-terminal" evidence="7">
    <location>
        <begin position="1271"/>
        <end position="1454"/>
    </location>
</feature>
<feature type="compositionally biased region" description="Acidic residues" evidence="6">
    <location>
        <begin position="1466"/>
        <end position="1477"/>
    </location>
</feature>
<proteinExistence type="inferred from homology"/>
<dbReference type="InterPro" id="IPR042241">
    <property type="entry name" value="GCP_C_sf"/>
</dbReference>
<dbReference type="GO" id="GO:0000278">
    <property type="term" value="P:mitotic cell cycle"/>
    <property type="evidence" value="ECO:0007669"/>
    <property type="project" value="TreeGrafter"/>
</dbReference>
<dbReference type="InterPro" id="IPR040457">
    <property type="entry name" value="GCP_C"/>
</dbReference>
<dbReference type="GO" id="GO:0005874">
    <property type="term" value="C:microtubule"/>
    <property type="evidence" value="ECO:0007669"/>
    <property type="project" value="UniProtKB-KW"/>
</dbReference>
<evidence type="ECO:0000259" key="7">
    <source>
        <dbReference type="Pfam" id="PF04130"/>
    </source>
</evidence>
<dbReference type="InterPro" id="IPR041470">
    <property type="entry name" value="GCP_N"/>
</dbReference>
<dbReference type="GO" id="GO:0051321">
    <property type="term" value="P:meiotic cell cycle"/>
    <property type="evidence" value="ECO:0007669"/>
    <property type="project" value="TreeGrafter"/>
</dbReference>
<dbReference type="GO" id="GO:0005816">
    <property type="term" value="C:spindle pole body"/>
    <property type="evidence" value="ECO:0007669"/>
    <property type="project" value="UniProtKB-ARBA"/>
</dbReference>
<feature type="region of interest" description="Disordered" evidence="6">
    <location>
        <begin position="707"/>
        <end position="738"/>
    </location>
</feature>
<feature type="region of interest" description="Disordered" evidence="6">
    <location>
        <begin position="586"/>
        <end position="615"/>
    </location>
</feature>
<dbReference type="GO" id="GO:0043015">
    <property type="term" value="F:gamma-tubulin binding"/>
    <property type="evidence" value="ECO:0007669"/>
    <property type="project" value="InterPro"/>
</dbReference>
<feature type="domain" description="Gamma tubulin complex component protein N-terminal" evidence="8">
    <location>
        <begin position="234"/>
        <end position="553"/>
    </location>
</feature>
<evidence type="ECO:0000256" key="6">
    <source>
        <dbReference type="SAM" id="MobiDB-lite"/>
    </source>
</evidence>
<dbReference type="EMBL" id="MCFH01000014">
    <property type="protein sequence ID" value="ORX52947.1"/>
    <property type="molecule type" value="Genomic_DNA"/>
</dbReference>
<dbReference type="PANTHER" id="PTHR19302:SF70">
    <property type="entry name" value="GAMMA-TUBULIN COMPLEX COMPONENT 6"/>
    <property type="match status" value="1"/>
</dbReference>
<reference evidence="9 10" key="1">
    <citation type="submission" date="2016-08" db="EMBL/GenBank/DDBJ databases">
        <title>Genomes of anaerobic fungi encode conserved fungal cellulosomes for biomass hydrolysis.</title>
        <authorList>
            <consortium name="DOE Joint Genome Institute"/>
            <person name="Haitjema C.H."/>
            <person name="Gilmore S.P."/>
            <person name="Henske J.K."/>
            <person name="Solomon K.V."/>
            <person name="De Groot R."/>
            <person name="Kuo A."/>
            <person name="Mondo S.J."/>
            <person name="Salamov A.A."/>
            <person name="Labutti K."/>
            <person name="Zhao Z."/>
            <person name="Chiniquy J."/>
            <person name="Barry K."/>
            <person name="Brewer H.M."/>
            <person name="Purvine S.O."/>
            <person name="Wright A.T."/>
            <person name="Boxma B."/>
            <person name="Van Alen T."/>
            <person name="Hackstein J.H."/>
            <person name="Baker S.E."/>
            <person name="Grigoriev I.V."/>
            <person name="O'Malley M.A."/>
        </authorList>
    </citation>
    <scope>NUCLEOTIDE SEQUENCE [LARGE SCALE GENOMIC DNA]</scope>
    <source>
        <strain evidence="10">finn</strain>
    </source>
</reference>
<evidence type="ECO:0000256" key="5">
    <source>
        <dbReference type="ARBA" id="ARBA00023212"/>
    </source>
</evidence>
<feature type="non-terminal residue" evidence="9">
    <location>
        <position position="1690"/>
    </location>
</feature>
<dbReference type="Proteomes" id="UP000193719">
    <property type="component" value="Unassembled WGS sequence"/>
</dbReference>
<evidence type="ECO:0000313" key="9">
    <source>
        <dbReference type="EMBL" id="ORX52947.1"/>
    </source>
</evidence>
<comment type="similarity">
    <text evidence="2">Belongs to the TUBGCP family.</text>
</comment>
<evidence type="ECO:0008006" key="11">
    <source>
        <dbReference type="Google" id="ProtNLM"/>
    </source>
</evidence>
<feature type="region of interest" description="Disordered" evidence="6">
    <location>
        <begin position="1023"/>
        <end position="1043"/>
    </location>
</feature>
<feature type="compositionally biased region" description="Low complexity" evidence="6">
    <location>
        <begin position="1521"/>
        <end position="1542"/>
    </location>
</feature>
<comment type="subcellular location">
    <subcellularLocation>
        <location evidence="1">Cytoplasm</location>
        <location evidence="1">Cytoskeleton</location>
    </subcellularLocation>
</comment>
<evidence type="ECO:0000256" key="4">
    <source>
        <dbReference type="ARBA" id="ARBA00022701"/>
    </source>
</evidence>
<keyword evidence="3" id="KW-0963">Cytoplasm</keyword>
<evidence type="ECO:0000256" key="1">
    <source>
        <dbReference type="ARBA" id="ARBA00004245"/>
    </source>
</evidence>
<accession>A0A1Y1VCP7</accession>
<dbReference type="GO" id="GO:0000922">
    <property type="term" value="C:spindle pole"/>
    <property type="evidence" value="ECO:0007669"/>
    <property type="project" value="InterPro"/>
</dbReference>
<dbReference type="GO" id="GO:0007020">
    <property type="term" value="P:microtubule nucleation"/>
    <property type="evidence" value="ECO:0007669"/>
    <property type="project" value="InterPro"/>
</dbReference>
<keyword evidence="5" id="KW-0206">Cytoskeleton</keyword>
<dbReference type="GO" id="GO:0031122">
    <property type="term" value="P:cytoplasmic microtubule organization"/>
    <property type="evidence" value="ECO:0007669"/>
    <property type="project" value="TreeGrafter"/>
</dbReference>
<sequence length="1690" mass="197233">MSNEIFLHNNERKTVKELKEEKNSYYNYYPNYLFENIPDVKNNELNHISSYEILSKIKNENEKHSYFGEFEINNDLENTHLYFPSLPREPTDFVSILSFPYTNKNNYRLKTTSSNTFNNIQNFSTTFKKNTNYNDNIEKDKPKNEHKEAYKSGNNYQLWNQIPKKKAFLTSKSNNWDLKDKDNKVYSYDNGIPFQSPYLSEVNLSLYEEVYQLYYNHQYSYGQYNKIVEEKDLIKDILNMVVGISSRNFIYDTSKEQFSIKNIKIQYLRIVGCDGQSLSKYIQTYLDMGTNFKRLEKLTKIYQSNPEIYGLIGISFSHSLASYLSFVRACIIGLMNSKLIEKIHILELNNVLKQFIYQINMLSRLCACNASDDFKSLKIKSPQLLSILYENACIYDFSSNLMTYRETLFKYVIYSLLKDSSELYFNWIKMWIGLDNLSDNEFYSLNDYHHEFYIHYIEPLSPSEKQTSTSISEEESKNGDQFWTHEWQIDINIQIPSFIPEKLAEKLFHSGKCLRLLKECCPDHPLFYNYKESKTFIYWIFNENNIEKLHQSLNIYETEIKNNIHIMTTNIKNEKKRLEEQKKLEMLSEDKKEKQRLHTRRESKLQQNLSKQKEKQKYYNELKNMQILKQKKKEQENEKLQKIKDEEENEEQLKQDAINLLSKEMKREYEAKMKDLEYKMSSDKTQEAHFSEYDHGNKRKWISDENSINSNKIDDNDDNKNNNHNRHNTDTNNSLKQSQILNNRVDQESIINQVTENIMLKSESQNNLSHVLSNVEHNKNTNNTNSEIIIRENNDSVDSVHKINNNKDDPSTSVNNENVNDKIKSTEIKKDKEAKIIISSDNNPSSMNTEYLNDNVDTISIALDDHGEFKLKDYHKSTQPTINNNHINNLSNGNTTFNPLLSLSPFQLSSSPQPPPSQPEIKNPFNLYFGFKKSTGIFGNLMTSSIFSNDDLLNNINTQPFSIPTNQSEVNNDGTLKSNYIEYDSVNKDTLSKDSNININSQKLGIETSSKKLQFNVSNNSNNSITSSKLKKENNSIGGGGGGGILKPKLEKTKSYQNLHKLNIFTTDSGDEISMIEDYSEPEESSLGYSLNQSLNLFNDQISVNHSTTDDKFSKKFEKRTKETAQNYNNEDILNDSEITKKAKQNAKDSLLKFIPKIIDENINTNELKLFKYNFDNFDFSNIILMNNYLNNAKQINSFQVKLHQDQQQKKQQPLNSSNSSLNFSLNESYEISAPFSSIFEHTVIHAINKQNEIIDFSVMNYFMVNLEFVQQLKLLSSFYLMNDGNYVCQLKDILFDSRNGINVLKINNPLKLNFNLIVNNLNDNSLISSTANFIFTNNNKVTSDNLSRFDFLSLNYTPKYPLNIQITSSILKKYNRIMAFLLKLLALQNCVDQLNNVFHLSKRSGKGRQQVLNYPLIIKFRMEVINFVKQFSYYIHEIAIKQTWQQFMDCVLDIEEFCNQYHQPDDDDDDDDDDSDSDSKSDDANSSEIENEMAQDSSERKSSNDNYSLYSTKSKEKNSSFKSSNSSNHKTRSIRSTTSLRSSHKKTSKANLQHSTSYEILNNDLLSATAPKTHNYHGLKIEYNFEGLYLLHHDYLKCILYRCFLLSAAEPIQNLLNNIFNIIEKFCYHMVFGKRIDKDTIDELYSLWKSKHSLFINKLEFLINKDLVQGNFNTNGGKEGRWIFNELLI</sequence>
<dbReference type="Pfam" id="PF04130">
    <property type="entry name" value="GCP_C_terminal"/>
    <property type="match status" value="2"/>
</dbReference>
<dbReference type="OrthoDB" id="2152282at2759"/>
<dbReference type="PANTHER" id="PTHR19302">
    <property type="entry name" value="GAMMA TUBULIN COMPLEX PROTEIN"/>
    <property type="match status" value="1"/>
</dbReference>
<dbReference type="GO" id="GO:0000930">
    <property type="term" value="C:gamma-tubulin complex"/>
    <property type="evidence" value="ECO:0007669"/>
    <property type="project" value="TreeGrafter"/>
</dbReference>
<evidence type="ECO:0000313" key="10">
    <source>
        <dbReference type="Proteomes" id="UP000193719"/>
    </source>
</evidence>
<protein>
    <recommendedName>
        <fullName evidence="11">Gamma tubulin complex component C-terminal domain-containing protein</fullName>
    </recommendedName>
</protein>
<dbReference type="GO" id="GO:0051011">
    <property type="term" value="F:microtubule minus-end binding"/>
    <property type="evidence" value="ECO:0007669"/>
    <property type="project" value="TreeGrafter"/>
</dbReference>
<dbReference type="Gene3D" id="1.20.120.1900">
    <property type="entry name" value="Gamma-tubulin complex, C-terminal domain"/>
    <property type="match status" value="1"/>
</dbReference>
<dbReference type="Pfam" id="PF17681">
    <property type="entry name" value="GCP_N_terminal"/>
    <property type="match status" value="1"/>
</dbReference>
<gene>
    <name evidence="9" type="ORF">BCR36DRAFT_349614</name>
</gene>
<feature type="compositionally biased region" description="Basic and acidic residues" evidence="6">
    <location>
        <begin position="712"/>
        <end position="721"/>
    </location>
</feature>